<dbReference type="STRING" id="180088.A0A1J8QH14"/>
<dbReference type="EMBL" id="LVVM01000311">
    <property type="protein sequence ID" value="OJA20990.1"/>
    <property type="molecule type" value="Genomic_DNA"/>
</dbReference>
<evidence type="ECO:0000313" key="2">
    <source>
        <dbReference type="Proteomes" id="UP000183567"/>
    </source>
</evidence>
<dbReference type="Proteomes" id="UP000183567">
    <property type="component" value="Unassembled WGS sequence"/>
</dbReference>
<name>A0A1J8QH14_9AGAM</name>
<sequence length="230" mass="26212">MSPRLFPRLLKFLQDAPLPKSQHNGNVRRRKRVSMKNSVPEMPSFTSDGRTRSILLDDANPITEGHLFDTILTVRGVHRFGGISTNRSDANFLIRLEPVRLPSSQGVREQQTLVPDDVEHPKFKPRRSTPACYVTCRKDIIPYTTRIPLPKLSPNLSVSPLCIGYQLRLRVLQELDLLTQRLAELWTIPQRLLRRLTSSEWQIVQQTNTIPCKDALALLVVPPVHIAFVS</sequence>
<keyword evidence="2" id="KW-1185">Reference proteome</keyword>
<reference evidence="1 2" key="1">
    <citation type="submission" date="2016-03" db="EMBL/GenBank/DDBJ databases">
        <title>Comparative genomics of the ectomycorrhizal sister species Rhizopogon vinicolor and Rhizopogon vesiculosus (Basidiomycota: Boletales) reveals a divergence of the mating type B locus.</title>
        <authorList>
            <person name="Mujic A.B."/>
            <person name="Kuo A."/>
            <person name="Tritt A."/>
            <person name="Lipzen A."/>
            <person name="Chen C."/>
            <person name="Johnson J."/>
            <person name="Sharma A."/>
            <person name="Barry K."/>
            <person name="Grigoriev I.V."/>
            <person name="Spatafora J.W."/>
        </authorList>
    </citation>
    <scope>NUCLEOTIDE SEQUENCE [LARGE SCALE GENOMIC DNA]</scope>
    <source>
        <strain evidence="1 2">AM-OR11-056</strain>
    </source>
</reference>
<protein>
    <submittedName>
        <fullName evidence="1">Uncharacterized protein</fullName>
    </submittedName>
</protein>
<accession>A0A1J8QH14</accession>
<dbReference type="OrthoDB" id="3363286at2759"/>
<proteinExistence type="predicted"/>
<organism evidence="1 2">
    <name type="scientific">Rhizopogon vesiculosus</name>
    <dbReference type="NCBI Taxonomy" id="180088"/>
    <lineage>
        <taxon>Eukaryota</taxon>
        <taxon>Fungi</taxon>
        <taxon>Dikarya</taxon>
        <taxon>Basidiomycota</taxon>
        <taxon>Agaricomycotina</taxon>
        <taxon>Agaricomycetes</taxon>
        <taxon>Agaricomycetidae</taxon>
        <taxon>Boletales</taxon>
        <taxon>Suillineae</taxon>
        <taxon>Rhizopogonaceae</taxon>
        <taxon>Rhizopogon</taxon>
    </lineage>
</organism>
<gene>
    <name evidence="1" type="ORF">AZE42_09123</name>
</gene>
<dbReference type="AlphaFoldDB" id="A0A1J8QH14"/>
<evidence type="ECO:0000313" key="1">
    <source>
        <dbReference type="EMBL" id="OJA20990.1"/>
    </source>
</evidence>
<comment type="caution">
    <text evidence="1">The sequence shown here is derived from an EMBL/GenBank/DDBJ whole genome shotgun (WGS) entry which is preliminary data.</text>
</comment>